<dbReference type="PROSITE" id="PS51740">
    <property type="entry name" value="SPOVT_ABRB"/>
    <property type="match status" value="1"/>
</dbReference>
<feature type="region of interest" description="Disordered" evidence="2">
    <location>
        <begin position="59"/>
        <end position="82"/>
    </location>
</feature>
<dbReference type="Gene3D" id="2.10.260.10">
    <property type="match status" value="1"/>
</dbReference>
<comment type="caution">
    <text evidence="4">The sequence shown here is derived from an EMBL/GenBank/DDBJ whole genome shotgun (WGS) entry which is preliminary data.</text>
</comment>
<keyword evidence="1" id="KW-0238">DNA-binding</keyword>
<proteinExistence type="predicted"/>
<evidence type="ECO:0000256" key="1">
    <source>
        <dbReference type="PROSITE-ProRule" id="PRU01076"/>
    </source>
</evidence>
<dbReference type="InterPro" id="IPR037914">
    <property type="entry name" value="SpoVT-AbrB_sf"/>
</dbReference>
<protein>
    <recommendedName>
        <fullName evidence="3">SpoVT-AbrB domain-containing protein</fullName>
    </recommendedName>
</protein>
<gene>
    <name evidence="4" type="ORF">KSF_030140</name>
</gene>
<dbReference type="InterPro" id="IPR007159">
    <property type="entry name" value="SpoVT-AbrB_dom"/>
</dbReference>
<keyword evidence="5" id="KW-1185">Reference proteome</keyword>
<sequence length="82" mass="9254">MIEVKIKIIDEGKIAIPAEYRQALGVEVGDEVILRLEDGEIRVFTPRLAVKRAQQRLERGYTSHRPSLADDLLASPEKKGKK</sequence>
<organism evidence="4 5">
    <name type="scientific">Reticulibacter mediterranei</name>
    <dbReference type="NCBI Taxonomy" id="2778369"/>
    <lineage>
        <taxon>Bacteria</taxon>
        <taxon>Bacillati</taxon>
        <taxon>Chloroflexota</taxon>
        <taxon>Ktedonobacteria</taxon>
        <taxon>Ktedonobacterales</taxon>
        <taxon>Reticulibacteraceae</taxon>
        <taxon>Reticulibacter</taxon>
    </lineage>
</organism>
<dbReference type="SUPFAM" id="SSF89447">
    <property type="entry name" value="AbrB/MazE/MraZ-like"/>
    <property type="match status" value="1"/>
</dbReference>
<dbReference type="Proteomes" id="UP000597444">
    <property type="component" value="Unassembled WGS sequence"/>
</dbReference>
<dbReference type="AlphaFoldDB" id="A0A8J3IEP9"/>
<dbReference type="SMART" id="SM00966">
    <property type="entry name" value="SpoVT_AbrB"/>
    <property type="match status" value="1"/>
</dbReference>
<dbReference type="Pfam" id="PF04014">
    <property type="entry name" value="MazE_antitoxin"/>
    <property type="match status" value="1"/>
</dbReference>
<reference evidence="4" key="1">
    <citation type="submission" date="2020-10" db="EMBL/GenBank/DDBJ databases">
        <title>Taxonomic study of unclassified bacteria belonging to the class Ktedonobacteria.</title>
        <authorList>
            <person name="Yabe S."/>
            <person name="Wang C.M."/>
            <person name="Zheng Y."/>
            <person name="Sakai Y."/>
            <person name="Cavaletti L."/>
            <person name="Monciardini P."/>
            <person name="Donadio S."/>
        </authorList>
    </citation>
    <scope>NUCLEOTIDE SEQUENCE</scope>
    <source>
        <strain evidence="4">ID150040</strain>
    </source>
</reference>
<evidence type="ECO:0000313" key="4">
    <source>
        <dbReference type="EMBL" id="GHO92966.1"/>
    </source>
</evidence>
<evidence type="ECO:0000259" key="3">
    <source>
        <dbReference type="PROSITE" id="PS51740"/>
    </source>
</evidence>
<accession>A0A8J3IEP9</accession>
<dbReference type="GO" id="GO:0003677">
    <property type="term" value="F:DNA binding"/>
    <property type="evidence" value="ECO:0007669"/>
    <property type="project" value="UniProtKB-UniRule"/>
</dbReference>
<feature type="domain" description="SpoVT-AbrB" evidence="3">
    <location>
        <begin position="3"/>
        <end position="48"/>
    </location>
</feature>
<evidence type="ECO:0000313" key="5">
    <source>
        <dbReference type="Proteomes" id="UP000597444"/>
    </source>
</evidence>
<dbReference type="RefSeq" id="WP_220203777.1">
    <property type="nucleotide sequence ID" value="NZ_BNJK01000001.1"/>
</dbReference>
<dbReference type="EMBL" id="BNJK01000001">
    <property type="protein sequence ID" value="GHO92966.1"/>
    <property type="molecule type" value="Genomic_DNA"/>
</dbReference>
<name>A0A8J3IEP9_9CHLR</name>
<evidence type="ECO:0000256" key="2">
    <source>
        <dbReference type="SAM" id="MobiDB-lite"/>
    </source>
</evidence>